<keyword evidence="2" id="KW-1185">Reference proteome</keyword>
<dbReference type="EMBL" id="JADYXP020000037">
    <property type="protein sequence ID" value="KAL0098761.1"/>
    <property type="molecule type" value="Genomic_DNA"/>
</dbReference>
<name>A0AAW2E914_9HYME</name>
<reference evidence="1 2" key="1">
    <citation type="submission" date="2023-03" db="EMBL/GenBank/DDBJ databases">
        <title>High recombination rates correlate with genetic variation in Cardiocondyla obscurior ants.</title>
        <authorList>
            <person name="Errbii M."/>
        </authorList>
    </citation>
    <scope>NUCLEOTIDE SEQUENCE [LARGE SCALE GENOMIC DNA]</scope>
    <source>
        <strain evidence="1">Alpha-2009</strain>
        <tissue evidence="1">Whole body</tissue>
    </source>
</reference>
<gene>
    <name evidence="1" type="ORF">PUN28_020717</name>
</gene>
<dbReference type="AlphaFoldDB" id="A0AAW2E914"/>
<organism evidence="1 2">
    <name type="scientific">Cardiocondyla obscurior</name>
    <dbReference type="NCBI Taxonomy" id="286306"/>
    <lineage>
        <taxon>Eukaryota</taxon>
        <taxon>Metazoa</taxon>
        <taxon>Ecdysozoa</taxon>
        <taxon>Arthropoda</taxon>
        <taxon>Hexapoda</taxon>
        <taxon>Insecta</taxon>
        <taxon>Pterygota</taxon>
        <taxon>Neoptera</taxon>
        <taxon>Endopterygota</taxon>
        <taxon>Hymenoptera</taxon>
        <taxon>Apocrita</taxon>
        <taxon>Aculeata</taxon>
        <taxon>Formicoidea</taxon>
        <taxon>Formicidae</taxon>
        <taxon>Myrmicinae</taxon>
        <taxon>Cardiocondyla</taxon>
    </lineage>
</organism>
<sequence>MTLADAHVTIFSVQPSPEPKILTKNKKKIFENLATSKDIDKNNKNFLNLATYHCAVTSADAYVTIFSVLLSPEAEILTKNKKDFLKIWQRIIVRCPRDYFQRSTFTRGNDFDKKQKKGFLKIWQSIIVR</sequence>
<proteinExistence type="predicted"/>
<evidence type="ECO:0000313" key="1">
    <source>
        <dbReference type="EMBL" id="KAL0098761.1"/>
    </source>
</evidence>
<protein>
    <submittedName>
        <fullName evidence="1">Uncharacterized protein</fullName>
    </submittedName>
</protein>
<dbReference type="Proteomes" id="UP001430953">
    <property type="component" value="Unassembled WGS sequence"/>
</dbReference>
<evidence type="ECO:0000313" key="2">
    <source>
        <dbReference type="Proteomes" id="UP001430953"/>
    </source>
</evidence>
<accession>A0AAW2E914</accession>
<comment type="caution">
    <text evidence="1">The sequence shown here is derived from an EMBL/GenBank/DDBJ whole genome shotgun (WGS) entry which is preliminary data.</text>
</comment>